<sequence length="195" mass="22321">MDIIHAMEGGRLGNLPTSGIVGLSIIDVAFAFWESTLDFYPEVEKNPLDYMHLYLKTLTFRWLWMIAIFYFLRRVANYLVNPRNLGLHFGGIFACMLAGVLISPIPKMAFITHYMIGYICVTNLFMLICAVGGMLEVLFVIRSPQEVTAMMSFWVIMLITHSLAHFLHYKVFNGNKFASKKFPGTSHPFMQFLFA</sequence>
<evidence type="ECO:0000313" key="2">
    <source>
        <dbReference type="EMBL" id="CAL8123737.1"/>
    </source>
</evidence>
<reference evidence="2 3" key="1">
    <citation type="submission" date="2024-08" db="EMBL/GenBank/DDBJ databases">
        <authorList>
            <person name="Cucini C."/>
            <person name="Frati F."/>
        </authorList>
    </citation>
    <scope>NUCLEOTIDE SEQUENCE [LARGE SCALE GENOMIC DNA]</scope>
</reference>
<feature type="transmembrane region" description="Helical" evidence="1">
    <location>
        <begin position="115"/>
        <end position="141"/>
    </location>
</feature>
<dbReference type="Proteomes" id="UP001642540">
    <property type="component" value="Unassembled WGS sequence"/>
</dbReference>
<proteinExistence type="predicted"/>
<protein>
    <submittedName>
        <fullName evidence="2">Uncharacterized protein</fullName>
    </submittedName>
</protein>
<evidence type="ECO:0000313" key="3">
    <source>
        <dbReference type="Proteomes" id="UP001642540"/>
    </source>
</evidence>
<gene>
    <name evidence="2" type="ORF">ODALV1_LOCUS20293</name>
</gene>
<dbReference type="EMBL" id="CAXLJM020000068">
    <property type="protein sequence ID" value="CAL8123737.1"/>
    <property type="molecule type" value="Genomic_DNA"/>
</dbReference>
<name>A0ABP1R9A2_9HEXA</name>
<accession>A0ABP1R9A2</accession>
<keyword evidence="1" id="KW-1133">Transmembrane helix</keyword>
<evidence type="ECO:0000256" key="1">
    <source>
        <dbReference type="SAM" id="Phobius"/>
    </source>
</evidence>
<feature type="transmembrane region" description="Helical" evidence="1">
    <location>
        <begin position="12"/>
        <end position="33"/>
    </location>
</feature>
<organism evidence="2 3">
    <name type="scientific">Orchesella dallaii</name>
    <dbReference type="NCBI Taxonomy" id="48710"/>
    <lineage>
        <taxon>Eukaryota</taxon>
        <taxon>Metazoa</taxon>
        <taxon>Ecdysozoa</taxon>
        <taxon>Arthropoda</taxon>
        <taxon>Hexapoda</taxon>
        <taxon>Collembola</taxon>
        <taxon>Entomobryomorpha</taxon>
        <taxon>Entomobryoidea</taxon>
        <taxon>Orchesellidae</taxon>
        <taxon>Orchesellinae</taxon>
        <taxon>Orchesella</taxon>
    </lineage>
</organism>
<keyword evidence="1" id="KW-0472">Membrane</keyword>
<keyword evidence="1" id="KW-0812">Transmembrane</keyword>
<feature type="transmembrane region" description="Helical" evidence="1">
    <location>
        <begin position="153"/>
        <end position="172"/>
    </location>
</feature>
<feature type="transmembrane region" description="Helical" evidence="1">
    <location>
        <begin position="53"/>
        <end position="72"/>
    </location>
</feature>
<feature type="transmembrane region" description="Helical" evidence="1">
    <location>
        <begin position="84"/>
        <end position="103"/>
    </location>
</feature>
<comment type="caution">
    <text evidence="2">The sequence shown here is derived from an EMBL/GenBank/DDBJ whole genome shotgun (WGS) entry which is preliminary data.</text>
</comment>
<keyword evidence="3" id="KW-1185">Reference proteome</keyword>